<dbReference type="EMBL" id="FNDK01000001">
    <property type="protein sequence ID" value="SDH02345.1"/>
    <property type="molecule type" value="Genomic_DNA"/>
</dbReference>
<dbReference type="AlphaFoldDB" id="A0A1G7Z171"/>
<reference evidence="1 2" key="1">
    <citation type="submission" date="2016-10" db="EMBL/GenBank/DDBJ databases">
        <authorList>
            <person name="de Groot N.N."/>
        </authorList>
    </citation>
    <scope>NUCLEOTIDE SEQUENCE [LARGE SCALE GENOMIC DNA]</scope>
    <source>
        <strain evidence="1 2">DSM 21632</strain>
    </source>
</reference>
<evidence type="ECO:0000313" key="2">
    <source>
        <dbReference type="Proteomes" id="UP000199163"/>
    </source>
</evidence>
<evidence type="ECO:0000313" key="1">
    <source>
        <dbReference type="EMBL" id="SDH02345.1"/>
    </source>
</evidence>
<dbReference type="Proteomes" id="UP000199163">
    <property type="component" value="Unassembled WGS sequence"/>
</dbReference>
<sequence>MVLMERNRAYYRHQRKKAINKKSRIIKNTQLFDDKDEMMDIRLRQPGRLHKMKVHCSCKMCKYEKHFAIPKARLKAEWRAMEKEIEDYLNDSY</sequence>
<organism evidence="1 2">
    <name type="scientific">Alteribacillus persepolensis</name>
    <dbReference type="NCBI Taxonomy" id="568899"/>
    <lineage>
        <taxon>Bacteria</taxon>
        <taxon>Bacillati</taxon>
        <taxon>Bacillota</taxon>
        <taxon>Bacilli</taxon>
        <taxon>Bacillales</taxon>
        <taxon>Bacillaceae</taxon>
        <taxon>Alteribacillus</taxon>
    </lineage>
</organism>
<protein>
    <submittedName>
        <fullName evidence="1">Uncharacterized protein</fullName>
    </submittedName>
</protein>
<gene>
    <name evidence="1" type="ORF">SAMN05192534_101354</name>
</gene>
<accession>A0A1G7Z171</accession>
<name>A0A1G7Z171_9BACI</name>
<proteinExistence type="predicted"/>
<keyword evidence="2" id="KW-1185">Reference proteome</keyword>